<evidence type="ECO:0000256" key="5">
    <source>
        <dbReference type="ARBA" id="ARBA00022975"/>
    </source>
</evidence>
<evidence type="ECO:0000313" key="8">
    <source>
        <dbReference type="EMBL" id="UGS36753.1"/>
    </source>
</evidence>
<feature type="binding site" evidence="6">
    <location>
        <position position="248"/>
    </location>
    <ligand>
        <name>Zn(2+)</name>
        <dbReference type="ChEBI" id="CHEBI:29105"/>
        <label>2</label>
    </ligand>
</feature>
<dbReference type="GO" id="GO:0044205">
    <property type="term" value="P:'de novo' UMP biosynthetic process"/>
    <property type="evidence" value="ECO:0007669"/>
    <property type="project" value="UniProtKB-UniRule"/>
</dbReference>
<protein>
    <recommendedName>
        <fullName evidence="6">Dihydroorotase</fullName>
        <shortName evidence="6">DHOase</shortName>
        <ecNumber evidence="6">3.5.2.3</ecNumber>
    </recommendedName>
</protein>
<feature type="binding site" evidence="6">
    <location>
        <position position="76"/>
    </location>
    <ligand>
        <name>Zn(2+)</name>
        <dbReference type="ChEBI" id="CHEBI:29105"/>
        <label>1</label>
    </ligand>
</feature>
<dbReference type="GO" id="GO:0004038">
    <property type="term" value="F:allantoinase activity"/>
    <property type="evidence" value="ECO:0007669"/>
    <property type="project" value="TreeGrafter"/>
</dbReference>
<dbReference type="Gene3D" id="2.30.40.10">
    <property type="entry name" value="Urease, subunit C, domain 1"/>
    <property type="match status" value="1"/>
</dbReference>
<dbReference type="InterPro" id="IPR002195">
    <property type="entry name" value="Dihydroorotase_CS"/>
</dbReference>
<keyword evidence="6" id="KW-0862">Zinc</keyword>
<feature type="active site" evidence="6">
    <location>
        <position position="321"/>
    </location>
</feature>
<dbReference type="GO" id="GO:0005737">
    <property type="term" value="C:cytoplasm"/>
    <property type="evidence" value="ECO:0007669"/>
    <property type="project" value="TreeGrafter"/>
</dbReference>
<comment type="similarity">
    <text evidence="2 6">Belongs to the metallo-dependent hydrolases superfamily. DHOase family. Class I DHOase subfamily.</text>
</comment>
<comment type="caution">
    <text evidence="6">Lacks conserved residue(s) required for the propagation of feature annotation.</text>
</comment>
<dbReference type="SUPFAM" id="SSF51338">
    <property type="entry name" value="Composite domain of metallo-dependent hydrolases"/>
    <property type="match status" value="1"/>
</dbReference>
<dbReference type="RefSeq" id="WP_259310818.1">
    <property type="nucleotide sequence ID" value="NZ_CP087164.1"/>
</dbReference>
<keyword evidence="4 6" id="KW-0378">Hydrolase</keyword>
<comment type="pathway">
    <text evidence="6">Pyrimidine metabolism; UMP biosynthesis via de novo pathway; (S)-dihydroorotate from bicarbonate: step 3/3.</text>
</comment>
<feature type="binding site" evidence="6">
    <location>
        <position position="195"/>
    </location>
    <ligand>
        <name>Zn(2+)</name>
        <dbReference type="ChEBI" id="CHEBI:29105"/>
        <label>2</label>
    </ligand>
</feature>
<dbReference type="GO" id="GO:0004151">
    <property type="term" value="F:dihydroorotase activity"/>
    <property type="evidence" value="ECO:0007669"/>
    <property type="project" value="UniProtKB-UniRule"/>
</dbReference>
<feature type="binding site" evidence="6">
    <location>
        <position position="325"/>
    </location>
    <ligand>
        <name>substrate</name>
    </ligand>
</feature>
<dbReference type="GO" id="GO:0006145">
    <property type="term" value="P:purine nucleobase catabolic process"/>
    <property type="evidence" value="ECO:0007669"/>
    <property type="project" value="TreeGrafter"/>
</dbReference>
<name>A0A9E6XYY9_9ACTN</name>
<gene>
    <name evidence="6 8" type="primary">pyrC</name>
    <name evidence="8" type="ORF">DSM104329_03162</name>
</gene>
<dbReference type="AlphaFoldDB" id="A0A9E6XYY9"/>
<sequence>MAAPMLTGMPAPGVDLVIREAHVLDPNTGLDGVHDVVVRGGEIAEIAAPGTATVPDGAEAVSGERRHLLPGFFDPHVHLRTPGHEHKEHIETGTRSAAAGGYCAVVAMPNTDPVLDSAPLLSALRDAARRDARVPVGFMPAITRGLQGTELTEMAELRDEGAVGFTDDGKPVVSAGMLRRAMRYQKLCGGVLALHEEDPSLSGRGVMHEGEVSARLGLSGIPSLSEAVMVARDAMLAREEEARTHFQHLSAWQTVEALAAAKAAGAPVSGEASPHHLLLTDEAVLSLDTRMKMNPPLRTERDRQAIIAGLRDGTIECIATDHAPHAADEKDVPFEEAPMGTTGLETAFAAVYTGLVRPGILPLALVVERLTAGARLVGLPTPRIARGAPANLCLVDLETTWQVGESGYESRSDNCCFAGRRLHSRVLLTIAAGAVAYRERSFALSAA</sequence>
<feature type="binding site" evidence="6">
    <location>
        <begin position="78"/>
        <end position="80"/>
    </location>
    <ligand>
        <name>substrate</name>
    </ligand>
</feature>
<feature type="binding site" evidence="6">
    <location>
        <position position="78"/>
    </location>
    <ligand>
        <name>Zn(2+)</name>
        <dbReference type="ChEBI" id="CHEBI:29105"/>
        <label>1</label>
    </ligand>
</feature>
<comment type="function">
    <text evidence="1 6">Catalyzes the reversible cyclization of carbamoyl aspartate to dihydroorotate.</text>
</comment>
<feature type="binding site" evidence="6">
    <location>
        <position position="168"/>
    </location>
    <ligand>
        <name>Zn(2+)</name>
        <dbReference type="ChEBI" id="CHEBI:29105"/>
        <label>2</label>
    </ligand>
</feature>
<dbReference type="InterPro" id="IPR050138">
    <property type="entry name" value="DHOase/Allantoinase_Hydrolase"/>
</dbReference>
<evidence type="ECO:0000256" key="3">
    <source>
        <dbReference type="ARBA" id="ARBA00022723"/>
    </source>
</evidence>
<keyword evidence="3 6" id="KW-0479">Metal-binding</keyword>
<dbReference type="GO" id="GO:0008270">
    <property type="term" value="F:zinc ion binding"/>
    <property type="evidence" value="ECO:0007669"/>
    <property type="project" value="UniProtKB-UniRule"/>
</dbReference>
<dbReference type="CDD" id="cd01317">
    <property type="entry name" value="DHOase_IIa"/>
    <property type="match status" value="1"/>
</dbReference>
<dbReference type="HAMAP" id="MF_00220_B">
    <property type="entry name" value="PyrC_classI_B"/>
    <property type="match status" value="1"/>
</dbReference>
<dbReference type="KEGG" id="sbae:DSM104329_03162"/>
<dbReference type="InterPro" id="IPR004722">
    <property type="entry name" value="DHOase"/>
</dbReference>
<organism evidence="8 9">
    <name type="scientific">Capillimicrobium parvum</name>
    <dbReference type="NCBI Taxonomy" id="2884022"/>
    <lineage>
        <taxon>Bacteria</taxon>
        <taxon>Bacillati</taxon>
        <taxon>Actinomycetota</taxon>
        <taxon>Thermoleophilia</taxon>
        <taxon>Solirubrobacterales</taxon>
        <taxon>Capillimicrobiaceae</taxon>
        <taxon>Capillimicrobium</taxon>
    </lineage>
</organism>
<dbReference type="Proteomes" id="UP001162834">
    <property type="component" value="Chromosome"/>
</dbReference>
<evidence type="ECO:0000256" key="6">
    <source>
        <dbReference type="HAMAP-Rule" id="MF_00220"/>
    </source>
</evidence>
<evidence type="ECO:0000256" key="2">
    <source>
        <dbReference type="ARBA" id="ARBA00010286"/>
    </source>
</evidence>
<feature type="binding site" evidence="6">
    <location>
        <position position="168"/>
    </location>
    <ligand>
        <name>Zn(2+)</name>
        <dbReference type="ChEBI" id="CHEBI:29105"/>
        <label>1</label>
    </ligand>
</feature>
<evidence type="ECO:0000259" key="7">
    <source>
        <dbReference type="Pfam" id="PF12890"/>
    </source>
</evidence>
<dbReference type="PROSITE" id="PS00482">
    <property type="entry name" value="DIHYDROOROTASE_1"/>
    <property type="match status" value="1"/>
</dbReference>
<dbReference type="NCBIfam" id="TIGR00857">
    <property type="entry name" value="pyrC_multi"/>
    <property type="match status" value="1"/>
</dbReference>
<dbReference type="InterPro" id="IPR032466">
    <property type="entry name" value="Metal_Hydrolase"/>
</dbReference>
<dbReference type="InterPro" id="IPR011059">
    <property type="entry name" value="Metal-dep_hydrolase_composite"/>
</dbReference>
<dbReference type="InterPro" id="IPR024403">
    <property type="entry name" value="DHOase_cat"/>
</dbReference>
<dbReference type="EC" id="3.5.2.3" evidence="6"/>
<dbReference type="PANTHER" id="PTHR43668">
    <property type="entry name" value="ALLANTOINASE"/>
    <property type="match status" value="1"/>
</dbReference>
<reference evidence="8" key="1">
    <citation type="journal article" date="2022" name="Int. J. Syst. Evol. Microbiol.">
        <title>Pseudomonas aegrilactucae sp. nov. and Pseudomonas morbosilactucae sp. nov., pathogens causing bacterial rot of lettuce in Japan.</title>
        <authorList>
            <person name="Sawada H."/>
            <person name="Fujikawa T."/>
            <person name="Satou M."/>
        </authorList>
    </citation>
    <scope>NUCLEOTIDE SEQUENCE</scope>
    <source>
        <strain evidence="8">0166_1</strain>
    </source>
</reference>
<evidence type="ECO:0000256" key="4">
    <source>
        <dbReference type="ARBA" id="ARBA00022801"/>
    </source>
</evidence>
<keyword evidence="5 6" id="KW-0665">Pyrimidine biosynthesis</keyword>
<feature type="domain" description="Dihydroorotase catalytic" evidence="7">
    <location>
        <begin position="66"/>
        <end position="249"/>
    </location>
</feature>
<comment type="catalytic activity">
    <reaction evidence="6">
        <text>(S)-dihydroorotate + H2O = N-carbamoyl-L-aspartate + H(+)</text>
        <dbReference type="Rhea" id="RHEA:24296"/>
        <dbReference type="ChEBI" id="CHEBI:15377"/>
        <dbReference type="ChEBI" id="CHEBI:15378"/>
        <dbReference type="ChEBI" id="CHEBI:30864"/>
        <dbReference type="ChEBI" id="CHEBI:32814"/>
        <dbReference type="EC" id="3.5.2.3"/>
    </reaction>
</comment>
<dbReference type="SUPFAM" id="SSF51556">
    <property type="entry name" value="Metallo-dependent hydrolases"/>
    <property type="match status" value="1"/>
</dbReference>
<accession>A0A9E6XYY9</accession>
<comment type="cofactor">
    <cofactor evidence="6">
        <name>Zn(2+)</name>
        <dbReference type="ChEBI" id="CHEBI:29105"/>
    </cofactor>
    <text evidence="6">Binds 2 Zn(2+) ions per subunit.</text>
</comment>
<proteinExistence type="inferred from homology"/>
<feature type="binding site" evidence="6">
    <location>
        <position position="294"/>
    </location>
    <ligand>
        <name>substrate</name>
    </ligand>
</feature>
<dbReference type="PANTHER" id="PTHR43668:SF2">
    <property type="entry name" value="ALLANTOINASE"/>
    <property type="match status" value="1"/>
</dbReference>
<feature type="binding site" evidence="6">
    <location>
        <position position="110"/>
    </location>
    <ligand>
        <name>substrate</name>
    </ligand>
</feature>
<feature type="binding site" evidence="6">
    <location>
        <position position="321"/>
    </location>
    <ligand>
        <name>Zn(2+)</name>
        <dbReference type="ChEBI" id="CHEBI:29105"/>
        <label>1</label>
    </ligand>
</feature>
<evidence type="ECO:0000256" key="1">
    <source>
        <dbReference type="ARBA" id="ARBA00002368"/>
    </source>
</evidence>
<dbReference type="EMBL" id="CP087164">
    <property type="protein sequence ID" value="UGS36753.1"/>
    <property type="molecule type" value="Genomic_DNA"/>
</dbReference>
<keyword evidence="9" id="KW-1185">Reference proteome</keyword>
<evidence type="ECO:0000313" key="9">
    <source>
        <dbReference type="Proteomes" id="UP001162834"/>
    </source>
</evidence>
<dbReference type="Gene3D" id="3.20.20.140">
    <property type="entry name" value="Metal-dependent hydrolases"/>
    <property type="match status" value="1"/>
</dbReference>
<dbReference type="PROSITE" id="PS00483">
    <property type="entry name" value="DIHYDROOROTASE_2"/>
    <property type="match status" value="1"/>
</dbReference>
<dbReference type="Pfam" id="PF12890">
    <property type="entry name" value="DHOase"/>
    <property type="match status" value="1"/>
</dbReference>